<dbReference type="Proteomes" id="UP000677457">
    <property type="component" value="Unassembled WGS sequence"/>
</dbReference>
<evidence type="ECO:0008006" key="4">
    <source>
        <dbReference type="Google" id="ProtNLM"/>
    </source>
</evidence>
<comment type="caution">
    <text evidence="2">The sequence shown here is derived from an EMBL/GenBank/DDBJ whole genome shotgun (WGS) entry which is preliminary data.</text>
</comment>
<evidence type="ECO:0000256" key="1">
    <source>
        <dbReference type="SAM" id="MobiDB-lite"/>
    </source>
</evidence>
<evidence type="ECO:0000313" key="2">
    <source>
        <dbReference type="EMBL" id="GIM86795.1"/>
    </source>
</evidence>
<reference evidence="2 3" key="1">
    <citation type="submission" date="2021-03" db="EMBL/GenBank/DDBJ databases">
        <title>Whole genome shotgun sequence of Salinispora arenicola NBRC 105043.</title>
        <authorList>
            <person name="Komaki H."/>
            <person name="Tamura T."/>
        </authorList>
    </citation>
    <scope>NUCLEOTIDE SEQUENCE [LARGE SCALE GENOMIC DNA]</scope>
    <source>
        <strain evidence="2 3">NBRC 105043</strain>
    </source>
</reference>
<dbReference type="EMBL" id="BOQM01000028">
    <property type="protein sequence ID" value="GIM86795.1"/>
    <property type="molecule type" value="Genomic_DNA"/>
</dbReference>
<proteinExistence type="predicted"/>
<gene>
    <name evidence="2" type="ORF">Sar04_35310</name>
</gene>
<name>A0ABQ4JV07_SALAC</name>
<sequence>MQDGPEGPWAMVTVADIRTRALALPRSYEALVRDRVTFRVGRIVYLSIAPDETTMGFAHPKEERNALIIARPTTFFMPSSSDERYNWAQVRLAALDAEELDELVLDAWCMAVPRGVAAAELSRRGLVVPDRPPRVPTDGLTTSSRVARRADVR</sequence>
<dbReference type="Pfam" id="PF04237">
    <property type="entry name" value="YjbR"/>
    <property type="match status" value="1"/>
</dbReference>
<dbReference type="InterPro" id="IPR038056">
    <property type="entry name" value="YjbR-like_sf"/>
</dbReference>
<evidence type="ECO:0000313" key="3">
    <source>
        <dbReference type="Proteomes" id="UP000677457"/>
    </source>
</evidence>
<feature type="region of interest" description="Disordered" evidence="1">
    <location>
        <begin position="130"/>
        <end position="153"/>
    </location>
</feature>
<dbReference type="InterPro" id="IPR058532">
    <property type="entry name" value="YjbR/MT2646/Rv2570-like"/>
</dbReference>
<organism evidence="2 3">
    <name type="scientific">Salinispora arenicola</name>
    <dbReference type="NCBI Taxonomy" id="168697"/>
    <lineage>
        <taxon>Bacteria</taxon>
        <taxon>Bacillati</taxon>
        <taxon>Actinomycetota</taxon>
        <taxon>Actinomycetes</taxon>
        <taxon>Micromonosporales</taxon>
        <taxon>Micromonosporaceae</taxon>
        <taxon>Salinispora</taxon>
    </lineage>
</organism>
<accession>A0ABQ4JV07</accession>
<protein>
    <recommendedName>
        <fullName evidence="4">YjbR protein</fullName>
    </recommendedName>
</protein>
<dbReference type="SUPFAM" id="SSF142906">
    <property type="entry name" value="YjbR-like"/>
    <property type="match status" value="1"/>
</dbReference>
<keyword evidence="3" id="KW-1185">Reference proteome</keyword>